<dbReference type="AlphaFoldDB" id="A0A4R1PLI4"/>
<dbReference type="Proteomes" id="UP000295169">
    <property type="component" value="Unassembled WGS sequence"/>
</dbReference>
<feature type="region of interest" description="Disordered" evidence="1">
    <location>
        <begin position="71"/>
        <end position="117"/>
    </location>
</feature>
<protein>
    <submittedName>
        <fullName evidence="2">Uncharacterized protein</fullName>
    </submittedName>
</protein>
<organism evidence="2 3">
    <name type="scientific">Azotobacter chroococcum</name>
    <dbReference type="NCBI Taxonomy" id="353"/>
    <lineage>
        <taxon>Bacteria</taxon>
        <taxon>Pseudomonadati</taxon>
        <taxon>Pseudomonadota</taxon>
        <taxon>Gammaproteobacteria</taxon>
        <taxon>Pseudomonadales</taxon>
        <taxon>Pseudomonadaceae</taxon>
        <taxon>Azotobacter</taxon>
    </lineage>
</organism>
<sequence length="259" mass="28459">MAVSGSKGNTIAINSLLHRNQGLLTLRVGSTDQEEQPCRIKAPAPAILRVSMHRSMLGDGLWSRLKSSASKGHLPARSAPGTCGDAPADHVGCRPPATPRRHGVTPVRPLDPKRSQGGLPHPEALRWAGFSLLGWFACIRRMHLHSFNRHARARLLADGFPKKLFRLRPKFIAGHQSWHCQSTKLSPWESRLYKFASSPSLTRNVDGTWFGSDTPCLLENEQMNPATASLAFGVSASRFGSQPLLITRPPRESQQNMAI</sequence>
<proteinExistence type="predicted"/>
<reference evidence="2 3" key="1">
    <citation type="submission" date="2019-03" db="EMBL/GenBank/DDBJ databases">
        <title>Genomic Encyclopedia of Type Strains, Phase IV (KMG-IV): sequencing the most valuable type-strain genomes for metagenomic binning, comparative biology and taxonomic classification.</title>
        <authorList>
            <person name="Goeker M."/>
        </authorList>
    </citation>
    <scope>NUCLEOTIDE SEQUENCE [LARGE SCALE GENOMIC DNA]</scope>
    <source>
        <strain evidence="2 3">DSM 2286</strain>
    </source>
</reference>
<dbReference type="EMBL" id="SMMU01000009">
    <property type="protein sequence ID" value="TCL32079.1"/>
    <property type="molecule type" value="Genomic_DNA"/>
</dbReference>
<accession>A0A4R1PLI4</accession>
<evidence type="ECO:0000256" key="1">
    <source>
        <dbReference type="SAM" id="MobiDB-lite"/>
    </source>
</evidence>
<comment type="caution">
    <text evidence="2">The sequence shown here is derived from an EMBL/GenBank/DDBJ whole genome shotgun (WGS) entry which is preliminary data.</text>
</comment>
<name>A0A4R1PLI4_9GAMM</name>
<evidence type="ECO:0000313" key="2">
    <source>
        <dbReference type="EMBL" id="TCL32079.1"/>
    </source>
</evidence>
<gene>
    <name evidence="2" type="ORF">EV691_10975</name>
</gene>
<evidence type="ECO:0000313" key="3">
    <source>
        <dbReference type="Proteomes" id="UP000295169"/>
    </source>
</evidence>